<reference evidence="2" key="1">
    <citation type="submission" date="2021-05" db="EMBL/GenBank/DDBJ databases">
        <title>Comparative genomics of three Colletotrichum scovillei strains and genetic complementation revealed genes involved fungal growth and virulence on chili pepper.</title>
        <authorList>
            <person name="Hsieh D.-K."/>
            <person name="Chuang S.-C."/>
            <person name="Chen C.-Y."/>
            <person name="Chao Y.-T."/>
            <person name="Lu M.-Y.J."/>
            <person name="Lee M.-H."/>
            <person name="Shih M.-C."/>
        </authorList>
    </citation>
    <scope>NUCLEOTIDE SEQUENCE</scope>
    <source>
        <strain evidence="2">Coll-153</strain>
    </source>
</reference>
<evidence type="ECO:0000313" key="2">
    <source>
        <dbReference type="EMBL" id="KAG7050707.1"/>
    </source>
</evidence>
<protein>
    <submittedName>
        <fullName evidence="2">Uncharacterized protein</fullName>
    </submittedName>
</protein>
<organism evidence="2 3">
    <name type="scientific">Colletotrichum scovillei</name>
    <dbReference type="NCBI Taxonomy" id="1209932"/>
    <lineage>
        <taxon>Eukaryota</taxon>
        <taxon>Fungi</taxon>
        <taxon>Dikarya</taxon>
        <taxon>Ascomycota</taxon>
        <taxon>Pezizomycotina</taxon>
        <taxon>Sordariomycetes</taxon>
        <taxon>Hypocreomycetidae</taxon>
        <taxon>Glomerellales</taxon>
        <taxon>Glomerellaceae</taxon>
        <taxon>Colletotrichum</taxon>
        <taxon>Colletotrichum acutatum species complex</taxon>
    </lineage>
</organism>
<comment type="caution">
    <text evidence="2">The sequence shown here is derived from an EMBL/GenBank/DDBJ whole genome shotgun (WGS) entry which is preliminary data.</text>
</comment>
<evidence type="ECO:0000313" key="3">
    <source>
        <dbReference type="Proteomes" id="UP000699042"/>
    </source>
</evidence>
<dbReference type="AlphaFoldDB" id="A0A9P7R7C8"/>
<gene>
    <name evidence="2" type="ORF">JMJ77_013450</name>
</gene>
<dbReference type="Proteomes" id="UP000699042">
    <property type="component" value="Unassembled WGS sequence"/>
</dbReference>
<name>A0A9P7R7C8_9PEZI</name>
<proteinExistence type="predicted"/>
<feature type="region of interest" description="Disordered" evidence="1">
    <location>
        <begin position="1"/>
        <end position="20"/>
    </location>
</feature>
<evidence type="ECO:0000256" key="1">
    <source>
        <dbReference type="SAM" id="MobiDB-lite"/>
    </source>
</evidence>
<sequence length="20" mass="2158">MSTREHSNGSQAGVRRVSQA</sequence>
<dbReference type="EMBL" id="JAESDN010000005">
    <property type="protein sequence ID" value="KAG7050707.1"/>
    <property type="molecule type" value="Genomic_DNA"/>
</dbReference>
<accession>A0A9P7R7C8</accession>
<keyword evidence="3" id="KW-1185">Reference proteome</keyword>